<sequence length="117" mass="12631">MGAISLTLCATGLVLAPSATADQSDCPDEHLCVWANGTYSGPPTWQSTTEVYDLYSPSGLSIVNNTSGDLRFKVIYRYLPRETWMIGCLYTPPGTNAHAWATSAPLTLSWTQIGVLC</sequence>
<protein>
    <submittedName>
        <fullName evidence="2">Peptidase inhibitor family I36 protein</fullName>
    </submittedName>
</protein>
<dbReference type="Pfam" id="PF03995">
    <property type="entry name" value="Inhibitor_I36"/>
    <property type="match status" value="1"/>
</dbReference>
<keyword evidence="1" id="KW-0732">Signal</keyword>
<dbReference type="Proteomes" id="UP001431429">
    <property type="component" value="Unassembled WGS sequence"/>
</dbReference>
<keyword evidence="3" id="KW-1185">Reference proteome</keyword>
<gene>
    <name evidence="2" type="ORF">NBG84_15865</name>
</gene>
<proteinExistence type="predicted"/>
<evidence type="ECO:0000313" key="3">
    <source>
        <dbReference type="Proteomes" id="UP001431429"/>
    </source>
</evidence>
<accession>A0ABT0UN38</accession>
<feature type="signal peptide" evidence="1">
    <location>
        <begin position="1"/>
        <end position="21"/>
    </location>
</feature>
<reference evidence="2" key="1">
    <citation type="submission" date="2022-06" db="EMBL/GenBank/DDBJ databases">
        <title>Genome public.</title>
        <authorList>
            <person name="Sun Q."/>
        </authorList>
    </citation>
    <scope>NUCLEOTIDE SEQUENCE</scope>
    <source>
        <strain evidence="2">CWNU-1</strain>
    </source>
</reference>
<evidence type="ECO:0000313" key="2">
    <source>
        <dbReference type="EMBL" id="MCM2389746.1"/>
    </source>
</evidence>
<dbReference type="RefSeq" id="WP_250920092.1">
    <property type="nucleotide sequence ID" value="NZ_JAMQAW010000012.1"/>
</dbReference>
<evidence type="ECO:0000256" key="1">
    <source>
        <dbReference type="SAM" id="SignalP"/>
    </source>
</evidence>
<feature type="chain" id="PRO_5046116844" evidence="1">
    <location>
        <begin position="22"/>
        <end position="117"/>
    </location>
</feature>
<organism evidence="2 3">
    <name type="scientific">Streptomyces albipurpureus</name>
    <dbReference type="NCBI Taxonomy" id="2897419"/>
    <lineage>
        <taxon>Bacteria</taxon>
        <taxon>Bacillati</taxon>
        <taxon>Actinomycetota</taxon>
        <taxon>Actinomycetes</taxon>
        <taxon>Kitasatosporales</taxon>
        <taxon>Streptomycetaceae</taxon>
        <taxon>Streptomyces</taxon>
    </lineage>
</organism>
<comment type="caution">
    <text evidence="2">The sequence shown here is derived from an EMBL/GenBank/DDBJ whole genome shotgun (WGS) entry which is preliminary data.</text>
</comment>
<dbReference type="EMBL" id="JAMQAW010000012">
    <property type="protein sequence ID" value="MCM2389746.1"/>
    <property type="molecule type" value="Genomic_DNA"/>
</dbReference>
<name>A0ABT0UN38_9ACTN</name>